<evidence type="ECO:0000313" key="1">
    <source>
        <dbReference type="EMBL" id="EEF46399.1"/>
    </source>
</evidence>
<dbReference type="InParanoid" id="B9RQG0"/>
<protein>
    <submittedName>
        <fullName evidence="1">Uncharacterized protein</fullName>
    </submittedName>
</protein>
<proteinExistence type="predicted"/>
<sequence>MEQNLLSHHPNGRNNKSKGLDKKSCLQVVLLIAVCLWLLHQIKNSHHHNGNPKNPSERNVNNIGYLLGRKGILMEYEKRDGGVGDDELDANLIDDLENGLKLEQQELFQDQVLNGGDYNNKAANSLKKQVISHTENVNQESEIEMVSDHTNIGENVEAFLDENGIPPDASYVSLDDQTRSGRERYIQNLAVI</sequence>
<accession>B9RQG0</accession>
<dbReference type="AlphaFoldDB" id="B9RQG0"/>
<dbReference type="EMBL" id="EQ973801">
    <property type="protein sequence ID" value="EEF46399.1"/>
    <property type="molecule type" value="Genomic_DNA"/>
</dbReference>
<organism evidence="1 2">
    <name type="scientific">Ricinus communis</name>
    <name type="common">Castor bean</name>
    <dbReference type="NCBI Taxonomy" id="3988"/>
    <lineage>
        <taxon>Eukaryota</taxon>
        <taxon>Viridiplantae</taxon>
        <taxon>Streptophyta</taxon>
        <taxon>Embryophyta</taxon>
        <taxon>Tracheophyta</taxon>
        <taxon>Spermatophyta</taxon>
        <taxon>Magnoliopsida</taxon>
        <taxon>eudicotyledons</taxon>
        <taxon>Gunneridae</taxon>
        <taxon>Pentapetalae</taxon>
        <taxon>rosids</taxon>
        <taxon>fabids</taxon>
        <taxon>Malpighiales</taxon>
        <taxon>Euphorbiaceae</taxon>
        <taxon>Acalyphoideae</taxon>
        <taxon>Acalypheae</taxon>
        <taxon>Ricinus</taxon>
    </lineage>
</organism>
<gene>
    <name evidence="1" type="ORF">RCOM_1491190</name>
</gene>
<keyword evidence="2" id="KW-1185">Reference proteome</keyword>
<dbReference type="PANTHER" id="PTHR33700">
    <property type="entry name" value="MYB-LIKE PROTEIN X"/>
    <property type="match status" value="1"/>
</dbReference>
<reference evidence="2" key="1">
    <citation type="journal article" date="2010" name="Nat. Biotechnol.">
        <title>Draft genome sequence of the oilseed species Ricinus communis.</title>
        <authorList>
            <person name="Chan A.P."/>
            <person name="Crabtree J."/>
            <person name="Zhao Q."/>
            <person name="Lorenzi H."/>
            <person name="Orvis J."/>
            <person name="Puiu D."/>
            <person name="Melake-Berhan A."/>
            <person name="Jones K.M."/>
            <person name="Redman J."/>
            <person name="Chen G."/>
            <person name="Cahoon E.B."/>
            <person name="Gedil M."/>
            <person name="Stanke M."/>
            <person name="Haas B.J."/>
            <person name="Wortman J.R."/>
            <person name="Fraser-Liggett C.M."/>
            <person name="Ravel J."/>
            <person name="Rabinowicz P.D."/>
        </authorList>
    </citation>
    <scope>NUCLEOTIDE SEQUENCE [LARGE SCALE GENOMIC DNA]</scope>
    <source>
        <strain evidence="2">cv. Hale</strain>
    </source>
</reference>
<dbReference type="eggNOG" id="ENOG502T1I2">
    <property type="taxonomic scope" value="Eukaryota"/>
</dbReference>
<evidence type="ECO:0000313" key="2">
    <source>
        <dbReference type="Proteomes" id="UP000008311"/>
    </source>
</evidence>
<name>B9RQG0_RICCO</name>
<dbReference type="STRING" id="3988.B9RQG0"/>
<dbReference type="Proteomes" id="UP000008311">
    <property type="component" value="Unassembled WGS sequence"/>
</dbReference>
<dbReference type="PANTHER" id="PTHR33700:SF4">
    <property type="entry name" value="MYB-LIKE PROTEIN X"/>
    <property type="match status" value="1"/>
</dbReference>